<evidence type="ECO:0000256" key="1">
    <source>
        <dbReference type="SAM" id="MobiDB-lite"/>
    </source>
</evidence>
<comment type="caution">
    <text evidence="3">The sequence shown here is derived from an EMBL/GenBank/DDBJ whole genome shotgun (WGS) entry which is preliminary data.</text>
</comment>
<dbReference type="InterPro" id="IPR006575">
    <property type="entry name" value="RWD_dom"/>
</dbReference>
<dbReference type="Pfam" id="PF05773">
    <property type="entry name" value="RWD"/>
    <property type="match status" value="1"/>
</dbReference>
<feature type="compositionally biased region" description="Basic and acidic residues" evidence="1">
    <location>
        <begin position="135"/>
        <end position="147"/>
    </location>
</feature>
<reference evidence="3 4" key="1">
    <citation type="journal article" date="2024" name="Insects">
        <title>An Improved Chromosome-Level Genome Assembly of the Firefly Pyrocoelia pectoralis.</title>
        <authorList>
            <person name="Fu X."/>
            <person name="Meyer-Rochow V.B."/>
            <person name="Ballantyne L."/>
            <person name="Zhu X."/>
        </authorList>
    </citation>
    <scope>NUCLEOTIDE SEQUENCE [LARGE SCALE GENOMIC DNA]</scope>
    <source>
        <strain evidence="3">XCY_ONT2</strain>
    </source>
</reference>
<name>A0AAN7ZNK0_9COLE</name>
<dbReference type="Proteomes" id="UP001329430">
    <property type="component" value="Chromosome 4"/>
</dbReference>
<dbReference type="CDD" id="cd23817">
    <property type="entry name" value="RWD-RWDD4"/>
    <property type="match status" value="1"/>
</dbReference>
<dbReference type="PANTHER" id="PTHR21275">
    <property type="entry name" value="RWD DOMAIN-CONTAINING PROTEIN 4"/>
    <property type="match status" value="1"/>
</dbReference>
<gene>
    <name evidence="3" type="ORF">RI129_005616</name>
</gene>
<dbReference type="SMART" id="SM00591">
    <property type="entry name" value="RWD"/>
    <property type="match status" value="1"/>
</dbReference>
<feature type="compositionally biased region" description="Basic and acidic residues" evidence="1">
    <location>
        <begin position="154"/>
        <end position="165"/>
    </location>
</feature>
<sequence>MSELEFQDEEREALLSIYEGDSAFKQVSNTVFQYKYGEPDSSQSLLLEIKWGENYPTEKPEVNMETFYNRHINSSLKQKMRDMVLEEAEQYLGMSMTYSLFEFIKEKFDDLVQELINAEIVINNKVEDLTLSEQDDNKKKTVKKEQLTKAQKRRQWDKVGEKGERPRGWDWVDIIKHLSQTGSKEDQVSSSTS</sequence>
<feature type="domain" description="RWD" evidence="2">
    <location>
        <begin position="9"/>
        <end position="111"/>
    </location>
</feature>
<dbReference type="PROSITE" id="PS50908">
    <property type="entry name" value="RWD"/>
    <property type="match status" value="1"/>
</dbReference>
<evidence type="ECO:0000259" key="2">
    <source>
        <dbReference type="PROSITE" id="PS50908"/>
    </source>
</evidence>
<accession>A0AAN7ZNK0</accession>
<dbReference type="AlphaFoldDB" id="A0AAN7ZNK0"/>
<dbReference type="InterPro" id="IPR016135">
    <property type="entry name" value="UBQ-conjugating_enzyme/RWD"/>
</dbReference>
<protein>
    <recommendedName>
        <fullName evidence="2">RWD domain-containing protein</fullName>
    </recommendedName>
</protein>
<organism evidence="3 4">
    <name type="scientific">Pyrocoelia pectoralis</name>
    <dbReference type="NCBI Taxonomy" id="417401"/>
    <lineage>
        <taxon>Eukaryota</taxon>
        <taxon>Metazoa</taxon>
        <taxon>Ecdysozoa</taxon>
        <taxon>Arthropoda</taxon>
        <taxon>Hexapoda</taxon>
        <taxon>Insecta</taxon>
        <taxon>Pterygota</taxon>
        <taxon>Neoptera</taxon>
        <taxon>Endopterygota</taxon>
        <taxon>Coleoptera</taxon>
        <taxon>Polyphaga</taxon>
        <taxon>Elateriformia</taxon>
        <taxon>Elateroidea</taxon>
        <taxon>Lampyridae</taxon>
        <taxon>Lampyrinae</taxon>
        <taxon>Pyrocoelia</taxon>
    </lineage>
</organism>
<evidence type="ECO:0000313" key="4">
    <source>
        <dbReference type="Proteomes" id="UP001329430"/>
    </source>
</evidence>
<dbReference type="PANTHER" id="PTHR21275:SF1">
    <property type="entry name" value="RWD DOMAIN-CONTAINING PROTEIN 4"/>
    <property type="match status" value="1"/>
</dbReference>
<dbReference type="InterPro" id="IPR042770">
    <property type="entry name" value="RWDD4"/>
</dbReference>
<keyword evidence="4" id="KW-1185">Reference proteome</keyword>
<evidence type="ECO:0000313" key="3">
    <source>
        <dbReference type="EMBL" id="KAK5644316.1"/>
    </source>
</evidence>
<feature type="region of interest" description="Disordered" evidence="1">
    <location>
        <begin position="135"/>
        <end position="165"/>
    </location>
</feature>
<dbReference type="Gene3D" id="3.10.110.10">
    <property type="entry name" value="Ubiquitin Conjugating Enzyme"/>
    <property type="match status" value="1"/>
</dbReference>
<dbReference type="EMBL" id="JAVRBK010000004">
    <property type="protein sequence ID" value="KAK5644316.1"/>
    <property type="molecule type" value="Genomic_DNA"/>
</dbReference>
<proteinExistence type="predicted"/>
<dbReference type="SUPFAM" id="SSF54495">
    <property type="entry name" value="UBC-like"/>
    <property type="match status" value="1"/>
</dbReference>